<dbReference type="EMBL" id="EQ962658">
    <property type="protein sequence ID" value="EED14225.1"/>
    <property type="molecule type" value="Genomic_DNA"/>
</dbReference>
<accession>B8MNY6</accession>
<dbReference type="InterPro" id="IPR023296">
    <property type="entry name" value="Glyco_hydro_beta-prop_sf"/>
</dbReference>
<dbReference type="OrthoDB" id="6130531at2759"/>
<feature type="chain" id="PRO_5002877612" description="Glycosyl hydrolase family 43 protein" evidence="2">
    <location>
        <begin position="21"/>
        <end position="383"/>
    </location>
</feature>
<evidence type="ECO:0000313" key="4">
    <source>
        <dbReference type="Proteomes" id="UP000001745"/>
    </source>
</evidence>
<dbReference type="SUPFAM" id="SSF75005">
    <property type="entry name" value="Arabinanase/levansucrase/invertase"/>
    <property type="match status" value="1"/>
</dbReference>
<evidence type="ECO:0008006" key="5">
    <source>
        <dbReference type="Google" id="ProtNLM"/>
    </source>
</evidence>
<evidence type="ECO:0000313" key="3">
    <source>
        <dbReference type="EMBL" id="EED14225.1"/>
    </source>
</evidence>
<gene>
    <name evidence="3" type="ORF">TSTA_104410</name>
</gene>
<name>B8MNY6_TALSN</name>
<dbReference type="Gene3D" id="2.115.10.20">
    <property type="entry name" value="Glycosyl hydrolase domain, family 43"/>
    <property type="match status" value="1"/>
</dbReference>
<dbReference type="Proteomes" id="UP000001745">
    <property type="component" value="Unassembled WGS sequence"/>
</dbReference>
<reference evidence="4" key="1">
    <citation type="journal article" date="2015" name="Genome Announc.">
        <title>Genome sequence of the AIDS-associated pathogen Penicillium marneffei (ATCC18224) and its near taxonomic relative Talaromyces stipitatus (ATCC10500).</title>
        <authorList>
            <person name="Nierman W.C."/>
            <person name="Fedorova-Abrams N.D."/>
            <person name="Andrianopoulos A."/>
        </authorList>
    </citation>
    <scope>NUCLEOTIDE SEQUENCE [LARGE SCALE GENOMIC DNA]</scope>
    <source>
        <strain evidence="4">ATCC 10500 / CBS 375.48 / QM 6759 / NRRL 1006</strain>
    </source>
</reference>
<sequence length="383" mass="41995">MKFFVPALLVAAAISHHSIACTTDDDCNLNGWTASDCGQLDLRPATRYTGYNRTAEGISSWGAKIIHDPFDSKTFHLFMAEFVNGCGLNYWSPYSRVIRSTSSTGPEGPYHFDGEVVGTFAHNPTVVYSEADQLYILIHIGCPVTVVPEGCSSTAPFSCGPGNTYAGDSGISAWSSTDLRNWTSHGQVMPGNANGTWDSDTTNPSPFPLWSANDHTDQMLMAYRGCIWNCANGLEHIGIAVASNFTGPYTRAHGQPIITENTEDPFLWRDKRGNFHMLVHSLDSGDGLGHGPNVGYHAYARNWDGEWTYNNNTLAYSTYVSFTDGTATNYSRRERPQLFFSEDGNQTPLFIANGVQEVDSPQSYTIVQPIGDGAKEYIKSLGF</sequence>
<dbReference type="VEuPathDB" id="FungiDB:TSTA_104410"/>
<dbReference type="STRING" id="441959.B8MNY6"/>
<keyword evidence="4" id="KW-1185">Reference proteome</keyword>
<dbReference type="GeneID" id="8103212"/>
<organism evidence="3 4">
    <name type="scientific">Talaromyces stipitatus (strain ATCC 10500 / CBS 375.48 / QM 6759 / NRRL 1006)</name>
    <name type="common">Penicillium stipitatum</name>
    <dbReference type="NCBI Taxonomy" id="441959"/>
    <lineage>
        <taxon>Eukaryota</taxon>
        <taxon>Fungi</taxon>
        <taxon>Dikarya</taxon>
        <taxon>Ascomycota</taxon>
        <taxon>Pezizomycotina</taxon>
        <taxon>Eurotiomycetes</taxon>
        <taxon>Eurotiomycetidae</taxon>
        <taxon>Eurotiales</taxon>
        <taxon>Trichocomaceae</taxon>
        <taxon>Talaromyces</taxon>
        <taxon>Talaromyces sect. Talaromyces</taxon>
    </lineage>
</organism>
<dbReference type="HOGENOM" id="CLU_058271_0_0_1"/>
<dbReference type="OMA" id="NPAPWPL"/>
<proteinExistence type="predicted"/>
<dbReference type="RefSeq" id="XP_002486463.1">
    <property type="nucleotide sequence ID" value="XM_002486418.1"/>
</dbReference>
<dbReference type="eggNOG" id="ENOG502S3KT">
    <property type="taxonomic scope" value="Eukaryota"/>
</dbReference>
<dbReference type="InParanoid" id="B8MNY6"/>
<evidence type="ECO:0000256" key="2">
    <source>
        <dbReference type="SAM" id="SignalP"/>
    </source>
</evidence>
<protein>
    <recommendedName>
        <fullName evidence="5">Glycosyl hydrolase family 43 protein</fullName>
    </recommendedName>
</protein>
<feature type="signal peptide" evidence="2">
    <location>
        <begin position="1"/>
        <end position="20"/>
    </location>
</feature>
<dbReference type="PhylomeDB" id="B8MNY6"/>
<evidence type="ECO:0000256" key="1">
    <source>
        <dbReference type="ARBA" id="ARBA00022729"/>
    </source>
</evidence>
<dbReference type="AlphaFoldDB" id="B8MNY6"/>
<dbReference type="CDD" id="cd08994">
    <property type="entry name" value="GH43_62_32_68_117_130-like"/>
    <property type="match status" value="1"/>
</dbReference>
<keyword evidence="1 2" id="KW-0732">Signal</keyword>